<evidence type="ECO:0000313" key="1">
    <source>
        <dbReference type="EMBL" id="KAJ8023258.1"/>
    </source>
</evidence>
<dbReference type="EMBL" id="JAIZAY010000019">
    <property type="protein sequence ID" value="KAJ8023258.1"/>
    <property type="molecule type" value="Genomic_DNA"/>
</dbReference>
<gene>
    <name evidence="1" type="ORF">HOLleu_35622</name>
</gene>
<accession>A0A9Q0YIR0</accession>
<dbReference type="AlphaFoldDB" id="A0A9Q0YIR0"/>
<name>A0A9Q0YIR0_HOLLE</name>
<reference evidence="1" key="1">
    <citation type="submission" date="2021-10" db="EMBL/GenBank/DDBJ databases">
        <title>Tropical sea cucumber genome reveals ecological adaptation and Cuvierian tubules defense mechanism.</title>
        <authorList>
            <person name="Chen T."/>
        </authorList>
    </citation>
    <scope>NUCLEOTIDE SEQUENCE</scope>
    <source>
        <strain evidence="1">Nanhai2018</strain>
        <tissue evidence="1">Muscle</tissue>
    </source>
</reference>
<keyword evidence="2" id="KW-1185">Reference proteome</keyword>
<sequence>MLSFFEKRHNTKIVSHALHRIQGTNRAEALSEKTNTSTNLRIPLVISYHPAMSPIIRTV</sequence>
<comment type="caution">
    <text evidence="1">The sequence shown here is derived from an EMBL/GenBank/DDBJ whole genome shotgun (WGS) entry which is preliminary data.</text>
</comment>
<proteinExistence type="predicted"/>
<protein>
    <submittedName>
        <fullName evidence="1">Uncharacterized protein</fullName>
    </submittedName>
</protein>
<dbReference type="Proteomes" id="UP001152320">
    <property type="component" value="Chromosome 19"/>
</dbReference>
<organism evidence="1 2">
    <name type="scientific">Holothuria leucospilota</name>
    <name type="common">Black long sea cucumber</name>
    <name type="synonym">Mertensiothuria leucospilota</name>
    <dbReference type="NCBI Taxonomy" id="206669"/>
    <lineage>
        <taxon>Eukaryota</taxon>
        <taxon>Metazoa</taxon>
        <taxon>Echinodermata</taxon>
        <taxon>Eleutherozoa</taxon>
        <taxon>Echinozoa</taxon>
        <taxon>Holothuroidea</taxon>
        <taxon>Aspidochirotacea</taxon>
        <taxon>Aspidochirotida</taxon>
        <taxon>Holothuriidae</taxon>
        <taxon>Holothuria</taxon>
    </lineage>
</organism>
<evidence type="ECO:0000313" key="2">
    <source>
        <dbReference type="Proteomes" id="UP001152320"/>
    </source>
</evidence>
<dbReference type="OrthoDB" id="5851061at2759"/>